<keyword evidence="2" id="KW-0812">Transmembrane</keyword>
<evidence type="ECO:0000313" key="3">
    <source>
        <dbReference type="EMBL" id="HAV92600.1"/>
    </source>
</evidence>
<evidence type="ECO:0000256" key="2">
    <source>
        <dbReference type="SAM" id="Phobius"/>
    </source>
</evidence>
<name>A0A350HAN4_UNCW3</name>
<feature type="coiled-coil region" evidence="1">
    <location>
        <begin position="78"/>
        <end position="109"/>
    </location>
</feature>
<keyword evidence="2" id="KW-1133">Transmembrane helix</keyword>
<accession>A0A350HAN4</accession>
<keyword evidence="1" id="KW-0175">Coiled coil</keyword>
<evidence type="ECO:0000313" key="4">
    <source>
        <dbReference type="Proteomes" id="UP000264062"/>
    </source>
</evidence>
<proteinExistence type="predicted"/>
<dbReference type="Proteomes" id="UP000264062">
    <property type="component" value="Unassembled WGS sequence"/>
</dbReference>
<dbReference type="AlphaFoldDB" id="A0A350HAN4"/>
<comment type="caution">
    <text evidence="3">The sequence shown here is derived from an EMBL/GenBank/DDBJ whole genome shotgun (WGS) entry which is preliminary data.</text>
</comment>
<reference evidence="3 4" key="1">
    <citation type="journal article" date="2018" name="Nat. Biotechnol.">
        <title>A standardized bacterial taxonomy based on genome phylogeny substantially revises the tree of life.</title>
        <authorList>
            <person name="Parks D.H."/>
            <person name="Chuvochina M."/>
            <person name="Waite D.W."/>
            <person name="Rinke C."/>
            <person name="Skarshewski A."/>
            <person name="Chaumeil P.A."/>
            <person name="Hugenholtz P."/>
        </authorList>
    </citation>
    <scope>NUCLEOTIDE SEQUENCE [LARGE SCALE GENOMIC DNA]</scope>
    <source>
        <strain evidence="3">UBA9956</strain>
    </source>
</reference>
<feature type="transmembrane region" description="Helical" evidence="2">
    <location>
        <begin position="50"/>
        <end position="69"/>
    </location>
</feature>
<protein>
    <submittedName>
        <fullName evidence="3">Uncharacterized protein</fullName>
    </submittedName>
</protein>
<dbReference type="EMBL" id="DMZY01000159">
    <property type="protein sequence ID" value="HAV92600.1"/>
    <property type="molecule type" value="Genomic_DNA"/>
</dbReference>
<sequence length="111" mass="12844">MPDNFVPVTASEISSDRKKEIISKIAKNIVLRGLTAPAIMFLESVKPMNFLGSQVMVFFEPIILTFFNISEYREASLMFEERDTIEKLINEIENQENEIKKDKKKSVKEDK</sequence>
<evidence type="ECO:0000256" key="1">
    <source>
        <dbReference type="SAM" id="Coils"/>
    </source>
</evidence>
<keyword evidence="2" id="KW-0472">Membrane</keyword>
<organism evidence="3 4">
    <name type="scientific">candidate division WOR-3 bacterium</name>
    <dbReference type="NCBI Taxonomy" id="2052148"/>
    <lineage>
        <taxon>Bacteria</taxon>
        <taxon>Bacteria division WOR-3</taxon>
    </lineage>
</organism>
<gene>
    <name evidence="3" type="ORF">DCW38_05405</name>
</gene>